<dbReference type="RefSeq" id="WP_067422684.1">
    <property type="nucleotide sequence ID" value="NZ_LZEX01000009.1"/>
</dbReference>
<evidence type="ECO:0000256" key="2">
    <source>
        <dbReference type="ARBA" id="ARBA00007399"/>
    </source>
</evidence>
<dbReference type="InterPro" id="IPR018046">
    <property type="entry name" value="Pili_assmbl_chaperone_CS"/>
</dbReference>
<evidence type="ECO:0000256" key="5">
    <source>
        <dbReference type="ARBA" id="ARBA00022764"/>
    </source>
</evidence>
<dbReference type="PROSITE" id="PS00635">
    <property type="entry name" value="PILI_CHAPERONE"/>
    <property type="match status" value="1"/>
</dbReference>
<evidence type="ECO:0000256" key="3">
    <source>
        <dbReference type="ARBA" id="ARBA00022558"/>
    </source>
</evidence>
<dbReference type="InterPro" id="IPR036316">
    <property type="entry name" value="Pili_assmbl_chap_C_dom_sf"/>
</dbReference>
<comment type="similarity">
    <text evidence="2 8">Belongs to the periplasmic pilus chaperone family.</text>
</comment>
<evidence type="ECO:0000313" key="13">
    <source>
        <dbReference type="Proteomes" id="UP000092247"/>
    </source>
</evidence>
<dbReference type="Pfam" id="PF00345">
    <property type="entry name" value="PapD_N"/>
    <property type="match status" value="1"/>
</dbReference>
<dbReference type="Gene3D" id="2.60.40.10">
    <property type="entry name" value="Immunoglobulins"/>
    <property type="match status" value="2"/>
</dbReference>
<dbReference type="SUPFAM" id="SSF49584">
    <property type="entry name" value="Periplasmic chaperone C-domain"/>
    <property type="match status" value="1"/>
</dbReference>
<evidence type="ECO:0000256" key="1">
    <source>
        <dbReference type="ARBA" id="ARBA00004418"/>
    </source>
</evidence>
<evidence type="ECO:0000256" key="4">
    <source>
        <dbReference type="ARBA" id="ARBA00022729"/>
    </source>
</evidence>
<evidence type="ECO:0000259" key="11">
    <source>
        <dbReference type="Pfam" id="PF02753"/>
    </source>
</evidence>
<reference evidence="12 13" key="1">
    <citation type="submission" date="2016-06" db="EMBL/GenBank/DDBJ databases">
        <authorList>
            <person name="Kjaerup R.B."/>
            <person name="Dalgaard T.S."/>
            <person name="Juul-Madsen H.R."/>
        </authorList>
    </citation>
    <scope>NUCLEOTIDE SEQUENCE [LARGE SCALE GENOMIC DNA]</scope>
    <source>
        <strain evidence="12 13">GCSL-Mp3</strain>
    </source>
</reference>
<keyword evidence="3" id="KW-1029">Fimbrium biogenesis</keyword>
<feature type="signal peptide" evidence="9">
    <location>
        <begin position="1"/>
        <end position="27"/>
    </location>
</feature>
<dbReference type="PRINTS" id="PR00969">
    <property type="entry name" value="CHAPERONPILI"/>
</dbReference>
<keyword evidence="5" id="KW-0574">Periplasm</keyword>
<keyword evidence="4 9" id="KW-0732">Signal</keyword>
<dbReference type="PANTHER" id="PTHR30251:SF5">
    <property type="entry name" value="FIMBRIAL CHAPARONE PROTEIN"/>
    <property type="match status" value="1"/>
</dbReference>
<dbReference type="GO" id="GO:0071555">
    <property type="term" value="P:cell wall organization"/>
    <property type="evidence" value="ECO:0007669"/>
    <property type="project" value="InterPro"/>
</dbReference>
<feature type="domain" description="Pili assembly chaperone N-terminal" evidence="10">
    <location>
        <begin position="29"/>
        <end position="147"/>
    </location>
</feature>
<dbReference type="InterPro" id="IPR008962">
    <property type="entry name" value="PapD-like_sf"/>
</dbReference>
<dbReference type="EMBL" id="LZEX01000009">
    <property type="protein sequence ID" value="OBU09626.1"/>
    <property type="molecule type" value="Genomic_DNA"/>
</dbReference>
<proteinExistence type="inferred from homology"/>
<comment type="subcellular location">
    <subcellularLocation>
        <location evidence="1 8">Periplasm</location>
    </subcellularLocation>
</comment>
<dbReference type="InterPro" id="IPR016147">
    <property type="entry name" value="Pili_assmbl_chaperone_N"/>
</dbReference>
<dbReference type="SUPFAM" id="SSF49354">
    <property type="entry name" value="PapD-like"/>
    <property type="match status" value="1"/>
</dbReference>
<evidence type="ECO:0000256" key="6">
    <source>
        <dbReference type="ARBA" id="ARBA00023186"/>
    </source>
</evidence>
<comment type="caution">
    <text evidence="12">The sequence shown here is derived from an EMBL/GenBank/DDBJ whole genome shotgun (WGS) entry which is preliminary data.</text>
</comment>
<dbReference type="FunFam" id="2.60.40.10:FF:000458">
    <property type="entry name" value="Molecular chaperone FimC"/>
    <property type="match status" value="1"/>
</dbReference>
<dbReference type="InterPro" id="IPR050643">
    <property type="entry name" value="Periplasmic_pilus_chap"/>
</dbReference>
<evidence type="ECO:0000259" key="10">
    <source>
        <dbReference type="Pfam" id="PF00345"/>
    </source>
</evidence>
<dbReference type="InterPro" id="IPR016148">
    <property type="entry name" value="Pili_assmbl_chaperone_C"/>
</dbReference>
<accession>A0A1B8HKD2</accession>
<dbReference type="AlphaFoldDB" id="A0A1B8HKD2"/>
<dbReference type="Pfam" id="PF02753">
    <property type="entry name" value="PapD_C"/>
    <property type="match status" value="1"/>
</dbReference>
<dbReference type="GO" id="GO:0030288">
    <property type="term" value="C:outer membrane-bounded periplasmic space"/>
    <property type="evidence" value="ECO:0007669"/>
    <property type="project" value="InterPro"/>
</dbReference>
<organism evidence="12 13">
    <name type="scientific">Morganella psychrotolerans</name>
    <dbReference type="NCBI Taxonomy" id="368603"/>
    <lineage>
        <taxon>Bacteria</taxon>
        <taxon>Pseudomonadati</taxon>
        <taxon>Pseudomonadota</taxon>
        <taxon>Gammaproteobacteria</taxon>
        <taxon>Enterobacterales</taxon>
        <taxon>Morganellaceae</taxon>
        <taxon>Morganella</taxon>
    </lineage>
</organism>
<protein>
    <submittedName>
        <fullName evidence="12">Fimbrial protein</fullName>
    </submittedName>
</protein>
<gene>
    <name evidence="12" type="ORF">AYY17_18365</name>
</gene>
<keyword evidence="6 8" id="KW-0143">Chaperone</keyword>
<feature type="domain" description="Pili assembly chaperone C-terminal" evidence="11">
    <location>
        <begin position="170"/>
        <end position="227"/>
    </location>
</feature>
<sequence length="245" mass="26991">MLNFYLRKSVLTALISVATLASTTAYSAVTLDRTRVIFPGTEKSVNITITNDNPSEAYLAQTWIEDMQGHKLTQGAIIATPPLQRMEPKTNALIRLSTTPLLNSLPQDKESVFYFNVREIPPRATDSNTLQIALQSRVKLFYRPAAIVPEAETKWAQKITLTKTATGYRLNNVTPFHLTVIGIGNDKKLSESSQFSTIMIAPKSTQDIASAMLSTPHITYINDYGGKPTIEFSCKGDTCTATGEK</sequence>
<feature type="chain" id="PRO_5008609916" evidence="9">
    <location>
        <begin position="28"/>
        <end position="245"/>
    </location>
</feature>
<evidence type="ECO:0000256" key="9">
    <source>
        <dbReference type="SAM" id="SignalP"/>
    </source>
</evidence>
<dbReference type="InterPro" id="IPR001829">
    <property type="entry name" value="Pili_assmbl_chaperone_bac"/>
</dbReference>
<dbReference type="Proteomes" id="UP000092247">
    <property type="component" value="Unassembled WGS sequence"/>
</dbReference>
<dbReference type="PANTHER" id="PTHR30251">
    <property type="entry name" value="PILUS ASSEMBLY CHAPERONE"/>
    <property type="match status" value="1"/>
</dbReference>
<dbReference type="InterPro" id="IPR013783">
    <property type="entry name" value="Ig-like_fold"/>
</dbReference>
<evidence type="ECO:0000256" key="7">
    <source>
        <dbReference type="ARBA" id="ARBA00023319"/>
    </source>
</evidence>
<name>A0A1B8HKD2_9GAMM</name>
<keyword evidence="7" id="KW-0393">Immunoglobulin domain</keyword>
<evidence type="ECO:0000256" key="8">
    <source>
        <dbReference type="RuleBase" id="RU003918"/>
    </source>
</evidence>
<evidence type="ECO:0000313" key="12">
    <source>
        <dbReference type="EMBL" id="OBU09626.1"/>
    </source>
</evidence>